<feature type="chain" id="PRO_5010995357" evidence="1">
    <location>
        <begin position="30"/>
        <end position="610"/>
    </location>
</feature>
<evidence type="ECO:0000313" key="5">
    <source>
        <dbReference type="EMBL" id="SMQ79987.1"/>
    </source>
</evidence>
<evidence type="ECO:0000259" key="2">
    <source>
        <dbReference type="Pfam" id="PF13387"/>
    </source>
</evidence>
<name>A0A1Y6G165_9GAMM</name>
<feature type="domain" description="Lnb N-terminal periplasmic" evidence="2">
    <location>
        <begin position="115"/>
        <end position="283"/>
    </location>
</feature>
<reference evidence="6" key="1">
    <citation type="submission" date="2017-04" db="EMBL/GenBank/DDBJ databases">
        <authorList>
            <person name="Varghese N."/>
            <person name="Submissions S."/>
        </authorList>
    </citation>
    <scope>NUCLEOTIDE SEQUENCE [LARGE SCALE GENOMIC DNA]</scope>
</reference>
<feature type="domain" description="DUF7843" evidence="4">
    <location>
        <begin position="34"/>
        <end position="96"/>
    </location>
</feature>
<evidence type="ECO:0000313" key="6">
    <source>
        <dbReference type="Proteomes" id="UP000194450"/>
    </source>
</evidence>
<evidence type="ECO:0000259" key="4">
    <source>
        <dbReference type="Pfam" id="PF25225"/>
    </source>
</evidence>
<feature type="signal peptide" evidence="1">
    <location>
        <begin position="1"/>
        <end position="29"/>
    </location>
</feature>
<evidence type="ECO:0000259" key="3">
    <source>
        <dbReference type="Pfam" id="PF25222"/>
    </source>
</evidence>
<keyword evidence="6" id="KW-1185">Reference proteome</keyword>
<dbReference type="Pfam" id="PF25222">
    <property type="entry name" value="DUF7840"/>
    <property type="match status" value="1"/>
</dbReference>
<proteinExistence type="predicted"/>
<dbReference type="InterPro" id="IPR025178">
    <property type="entry name" value="Lnb_N"/>
</dbReference>
<dbReference type="Proteomes" id="UP000194450">
    <property type="component" value="Unassembled WGS sequence"/>
</dbReference>
<evidence type="ECO:0000256" key="1">
    <source>
        <dbReference type="SAM" id="SignalP"/>
    </source>
</evidence>
<protein>
    <submittedName>
        <fullName evidence="5">Uncharacterized protein</fullName>
    </submittedName>
</protein>
<organism evidence="5 6">
    <name type="scientific">Pseudidiomarina planktonica</name>
    <dbReference type="NCBI Taxonomy" id="1323738"/>
    <lineage>
        <taxon>Bacteria</taxon>
        <taxon>Pseudomonadati</taxon>
        <taxon>Pseudomonadota</taxon>
        <taxon>Gammaproteobacteria</taxon>
        <taxon>Alteromonadales</taxon>
        <taxon>Idiomarinaceae</taxon>
        <taxon>Pseudidiomarina</taxon>
    </lineage>
</organism>
<sequence length="610" mass="68404">MSKAYRPAFVAGLFLCVFVSIGFATKATAGSAESLAQQRQWLKVLQYNEHGVSEVQNQDFFFAKSGATDAVAELQATLAAFAQNKQAICQFPARHMLTTKAGLTRGFDYETCADYQAWLRTNQAESITLVFADGYLKNPASFHGHLFIRIDSDGANNGHLLDNSLNFGADVPPNENPVTYIVKGLLGGYQARYSAQPFYRHNLSYGVTELRTLWDYELELSSEQTQLLAAHLWELSRTDYQYFFTSKNCAYYVARALELVTQNNLVHSSEWTVLPTDIIQRLIDSNENLVRSITANESEQSLLQSRFHELSSAEQQAVRDWIQAAGSSASFSELAREQQKRALITLSSYYSFLERQSPDEPVHKERKTQVLRQLLQYEPGNTLPTKLTADPPHLGQPANLLRLSYRSYDEGESGVAFSFRPSYYDRLQPATGKLPNSALSMGDIEFSYFDNKLALERLWLVNIEALNISNTGLPGDGGGSWLVRAGAERERLRVSNPRLATFVEGGIGRARSFGSITPYAFVQGRLHTKEASSDNHHLTVALRAGFDFNWKHLRGYCEIEQPASIGSSWSHQTAIKRCASSLYSQRNGDLRVVFAKQDDSLIELALSFYF</sequence>
<feature type="domain" description="DUF7840" evidence="3">
    <location>
        <begin position="391"/>
        <end position="598"/>
    </location>
</feature>
<accession>A0A1Y6G165</accession>
<dbReference type="Pfam" id="PF13387">
    <property type="entry name" value="Lnb_N"/>
    <property type="match status" value="1"/>
</dbReference>
<dbReference type="EMBL" id="FXWH01000002">
    <property type="protein sequence ID" value="SMQ79987.1"/>
    <property type="molecule type" value="Genomic_DNA"/>
</dbReference>
<dbReference type="InterPro" id="IPR057165">
    <property type="entry name" value="DUF7843"/>
</dbReference>
<keyword evidence="1" id="KW-0732">Signal</keyword>
<dbReference type="InterPro" id="IPR057162">
    <property type="entry name" value="DUF7840"/>
</dbReference>
<gene>
    <name evidence="5" type="ORF">SAMN06297229_1904</name>
</gene>
<dbReference type="Pfam" id="PF25225">
    <property type="entry name" value="DUF7843"/>
    <property type="match status" value="1"/>
</dbReference>
<dbReference type="AlphaFoldDB" id="A0A1Y6G165"/>